<dbReference type="PROSITE" id="PS00107">
    <property type="entry name" value="PROTEIN_KINASE_ATP"/>
    <property type="match status" value="1"/>
</dbReference>
<evidence type="ECO:0000259" key="4">
    <source>
        <dbReference type="PROSITE" id="PS50011"/>
    </source>
</evidence>
<organism evidence="5 6">
    <name type="scientific">Phytophthora sojae (strain P6497)</name>
    <name type="common">Soybean stem and root rot agent</name>
    <name type="synonym">Phytophthora megasperma f. sp. glycines</name>
    <dbReference type="NCBI Taxonomy" id="1094619"/>
    <lineage>
        <taxon>Eukaryota</taxon>
        <taxon>Sar</taxon>
        <taxon>Stramenopiles</taxon>
        <taxon>Oomycota</taxon>
        <taxon>Peronosporomycetes</taxon>
        <taxon>Peronosporales</taxon>
        <taxon>Peronosporaceae</taxon>
        <taxon>Phytophthora</taxon>
    </lineage>
</organism>
<feature type="binding site" evidence="3">
    <location>
        <position position="261"/>
    </location>
    <ligand>
        <name>ATP</name>
        <dbReference type="ChEBI" id="CHEBI:30616"/>
    </ligand>
</feature>
<dbReference type="Pfam" id="PF07714">
    <property type="entry name" value="PK_Tyr_Ser-Thr"/>
    <property type="match status" value="1"/>
</dbReference>
<dbReference type="GO" id="GO:0004672">
    <property type="term" value="F:protein kinase activity"/>
    <property type="evidence" value="ECO:0007669"/>
    <property type="project" value="InterPro"/>
</dbReference>
<dbReference type="STRING" id="1094619.G5A7I7"/>
<dbReference type="InterPro" id="IPR001245">
    <property type="entry name" value="Ser-Thr/Tyr_kinase_cat_dom"/>
</dbReference>
<dbReference type="InterPro" id="IPR017441">
    <property type="entry name" value="Protein_kinase_ATP_BS"/>
</dbReference>
<dbReference type="GO" id="GO:0005524">
    <property type="term" value="F:ATP binding"/>
    <property type="evidence" value="ECO:0007669"/>
    <property type="project" value="UniProtKB-UniRule"/>
</dbReference>
<evidence type="ECO:0000256" key="3">
    <source>
        <dbReference type="PROSITE-ProRule" id="PRU10141"/>
    </source>
</evidence>
<keyword evidence="6" id="KW-1185">Reference proteome</keyword>
<dbReference type="InterPro" id="IPR000719">
    <property type="entry name" value="Prot_kinase_dom"/>
</dbReference>
<evidence type="ECO:0000256" key="1">
    <source>
        <dbReference type="ARBA" id="ARBA00022741"/>
    </source>
</evidence>
<dbReference type="Proteomes" id="UP000002640">
    <property type="component" value="Unassembled WGS sequence"/>
</dbReference>
<gene>
    <name evidence="5" type="ORF">PHYSODRAFT_339765</name>
</gene>
<keyword evidence="2 3" id="KW-0067">ATP-binding</keyword>
<dbReference type="RefSeq" id="XP_009536038.1">
    <property type="nucleotide sequence ID" value="XM_009537743.1"/>
</dbReference>
<dbReference type="SMR" id="G5A7I7"/>
<accession>G5A7I7</accession>
<sequence length="496" mass="55500">MTPAGPVSFPVTSLKGASSYRIVFKELPQRLRRMPECEGMSRRLHDRIKAVHDAVAAHDEQWKAEYCNVLKRFIRVLRQTPLLERLAGGETIAYTFQEFNSKMDKICVGVGVMDSSATGQWQGAWASDCRAQAALLEKLVRTASPSMLIGEMKGEKKVTKVMVDMYASLEDTASGPLTELKRATLERLRAHLRLETRVITADTLAASGPNSNSILSIFRWYIPQRDVDLADAAPIGAGTYGTVNHGTWRRRDGTTQNVVVKSLYDKGSESEASFLRQLQFWYELPKHRNIIRLFGGSHLAAKPFFVCEEAPAGDIVQFMGDEENRGLLWSLFLQVAEGLKVLHDHRIVHDGLRGSNILMGEKNTPKISDFDCSRIRTISASYSKKTEDAMSSSIRWKPRERMVEATNDDPHYKSDIYSLGMCVIEAMTQDIPFTAEIDDKDVTGMIISGEPYERPAAKMSDEEWGVISRLIAVDMNQRPDINETIALLRSLAPPAA</sequence>
<evidence type="ECO:0000313" key="6">
    <source>
        <dbReference type="Proteomes" id="UP000002640"/>
    </source>
</evidence>
<dbReference type="PANTHER" id="PTHR24418">
    <property type="entry name" value="TYROSINE-PROTEIN KINASE"/>
    <property type="match status" value="1"/>
</dbReference>
<dbReference type="InParanoid" id="G5A7I7"/>
<dbReference type="InterPro" id="IPR050198">
    <property type="entry name" value="Non-receptor_tyrosine_kinases"/>
</dbReference>
<protein>
    <recommendedName>
        <fullName evidence="4">Protein kinase domain-containing protein</fullName>
    </recommendedName>
</protein>
<name>G5A7I7_PHYSP</name>
<dbReference type="KEGG" id="psoj:PHYSODRAFT_339765"/>
<dbReference type="GeneID" id="20647793"/>
<feature type="domain" description="Protein kinase" evidence="4">
    <location>
        <begin position="229"/>
        <end position="491"/>
    </location>
</feature>
<dbReference type="AlphaFoldDB" id="G5A7I7"/>
<reference evidence="5 6" key="1">
    <citation type="journal article" date="2006" name="Science">
        <title>Phytophthora genome sequences uncover evolutionary origins and mechanisms of pathogenesis.</title>
        <authorList>
            <person name="Tyler B.M."/>
            <person name="Tripathy S."/>
            <person name="Zhang X."/>
            <person name="Dehal P."/>
            <person name="Jiang R.H."/>
            <person name="Aerts A."/>
            <person name="Arredondo F.D."/>
            <person name="Baxter L."/>
            <person name="Bensasson D."/>
            <person name="Beynon J.L."/>
            <person name="Chapman J."/>
            <person name="Damasceno C.M."/>
            <person name="Dorrance A.E."/>
            <person name="Dou D."/>
            <person name="Dickerman A.W."/>
            <person name="Dubchak I.L."/>
            <person name="Garbelotto M."/>
            <person name="Gijzen M."/>
            <person name="Gordon S.G."/>
            <person name="Govers F."/>
            <person name="Grunwald N.J."/>
            <person name="Huang W."/>
            <person name="Ivors K.L."/>
            <person name="Jones R.W."/>
            <person name="Kamoun S."/>
            <person name="Krampis K."/>
            <person name="Lamour K.H."/>
            <person name="Lee M.K."/>
            <person name="McDonald W.H."/>
            <person name="Medina M."/>
            <person name="Meijer H.J."/>
            <person name="Nordberg E.K."/>
            <person name="Maclean D.J."/>
            <person name="Ospina-Giraldo M.D."/>
            <person name="Morris P.F."/>
            <person name="Phuntumart V."/>
            <person name="Putnam N.H."/>
            <person name="Rash S."/>
            <person name="Rose J.K."/>
            <person name="Sakihama Y."/>
            <person name="Salamov A.A."/>
            <person name="Savidor A."/>
            <person name="Scheuring C.F."/>
            <person name="Smith B.M."/>
            <person name="Sobral B.W."/>
            <person name="Terry A."/>
            <person name="Torto-Alalibo T.A."/>
            <person name="Win J."/>
            <person name="Xu Z."/>
            <person name="Zhang H."/>
            <person name="Grigoriev I.V."/>
            <person name="Rokhsar D.S."/>
            <person name="Boore J.L."/>
        </authorList>
    </citation>
    <scope>NUCLEOTIDE SEQUENCE [LARGE SCALE GENOMIC DNA]</scope>
    <source>
        <strain evidence="5 6">P6497</strain>
    </source>
</reference>
<dbReference type="PROSITE" id="PS50011">
    <property type="entry name" value="PROTEIN_KINASE_DOM"/>
    <property type="match status" value="1"/>
</dbReference>
<dbReference type="SUPFAM" id="SSF56112">
    <property type="entry name" value="Protein kinase-like (PK-like)"/>
    <property type="match status" value="1"/>
</dbReference>
<dbReference type="OMA" id="RRMPECE"/>
<proteinExistence type="predicted"/>
<dbReference type="Gene3D" id="1.10.510.10">
    <property type="entry name" value="Transferase(Phosphotransferase) domain 1"/>
    <property type="match status" value="1"/>
</dbReference>
<keyword evidence="1 3" id="KW-0547">Nucleotide-binding</keyword>
<evidence type="ECO:0000313" key="5">
    <source>
        <dbReference type="EMBL" id="EGZ07866.1"/>
    </source>
</evidence>
<dbReference type="EMBL" id="JH159161">
    <property type="protein sequence ID" value="EGZ07866.1"/>
    <property type="molecule type" value="Genomic_DNA"/>
</dbReference>
<evidence type="ECO:0000256" key="2">
    <source>
        <dbReference type="ARBA" id="ARBA00022840"/>
    </source>
</evidence>
<dbReference type="InterPro" id="IPR011009">
    <property type="entry name" value="Kinase-like_dom_sf"/>
</dbReference>